<feature type="compositionally biased region" description="Polar residues" evidence="14">
    <location>
        <begin position="378"/>
        <end position="388"/>
    </location>
</feature>
<evidence type="ECO:0000256" key="7">
    <source>
        <dbReference type="ARBA" id="ARBA00022989"/>
    </source>
</evidence>
<feature type="region of interest" description="Disordered" evidence="14">
    <location>
        <begin position="378"/>
        <end position="405"/>
    </location>
</feature>
<dbReference type="GO" id="GO:0008476">
    <property type="term" value="F:protein-tyrosine sulfotransferase activity"/>
    <property type="evidence" value="ECO:0007669"/>
    <property type="project" value="UniProtKB-EC"/>
</dbReference>
<dbReference type="OMA" id="SQWKKSE"/>
<dbReference type="InterPro" id="IPR027417">
    <property type="entry name" value="P-loop_NTPase"/>
</dbReference>
<dbReference type="OrthoDB" id="545675at2759"/>
<organism evidence="15">
    <name type="scientific">Octopus bimaculoides</name>
    <name type="common">California two-spotted octopus</name>
    <dbReference type="NCBI Taxonomy" id="37653"/>
    <lineage>
        <taxon>Eukaryota</taxon>
        <taxon>Metazoa</taxon>
        <taxon>Spiralia</taxon>
        <taxon>Lophotrochozoa</taxon>
        <taxon>Mollusca</taxon>
        <taxon>Cephalopoda</taxon>
        <taxon>Coleoidea</taxon>
        <taxon>Octopodiformes</taxon>
        <taxon>Octopoda</taxon>
        <taxon>Incirrata</taxon>
        <taxon>Octopodidae</taxon>
        <taxon>Octopus</taxon>
    </lineage>
</organism>
<dbReference type="Gene3D" id="3.40.50.300">
    <property type="entry name" value="P-loop containing nucleotide triphosphate hydrolases"/>
    <property type="match status" value="1"/>
</dbReference>
<evidence type="ECO:0000256" key="13">
    <source>
        <dbReference type="RuleBase" id="RU365018"/>
    </source>
</evidence>
<evidence type="ECO:0000256" key="8">
    <source>
        <dbReference type="ARBA" id="ARBA00023034"/>
    </source>
</evidence>
<evidence type="ECO:0000256" key="6">
    <source>
        <dbReference type="ARBA" id="ARBA00022968"/>
    </source>
</evidence>
<evidence type="ECO:0000256" key="5">
    <source>
        <dbReference type="ARBA" id="ARBA00022692"/>
    </source>
</evidence>
<keyword evidence="7" id="KW-1133">Transmembrane helix</keyword>
<dbReference type="PANTHER" id="PTHR12788">
    <property type="entry name" value="PROTEIN-TYROSINE SULFOTRANSFERASE 2"/>
    <property type="match status" value="1"/>
</dbReference>
<dbReference type="PANTHER" id="PTHR12788:SF10">
    <property type="entry name" value="PROTEIN-TYROSINE SULFOTRANSFERASE"/>
    <property type="match status" value="1"/>
</dbReference>
<comment type="catalytic activity">
    <reaction evidence="12 13">
        <text>L-tyrosyl-[protein] + 3'-phosphoadenylyl sulfate = O-sulfo-L-tyrosine-[protein] + adenosine 3',5'-bisphosphate + H(+)</text>
        <dbReference type="Rhea" id="RHEA:16801"/>
        <dbReference type="Rhea" id="RHEA-COMP:10136"/>
        <dbReference type="Rhea" id="RHEA-COMP:11688"/>
        <dbReference type="ChEBI" id="CHEBI:15378"/>
        <dbReference type="ChEBI" id="CHEBI:46858"/>
        <dbReference type="ChEBI" id="CHEBI:58339"/>
        <dbReference type="ChEBI" id="CHEBI:58343"/>
        <dbReference type="ChEBI" id="CHEBI:65286"/>
        <dbReference type="EC" id="2.8.2.20"/>
    </reaction>
</comment>
<keyword evidence="8" id="KW-0333">Golgi apparatus</keyword>
<evidence type="ECO:0000256" key="10">
    <source>
        <dbReference type="ARBA" id="ARBA00023157"/>
    </source>
</evidence>
<dbReference type="FunFam" id="3.40.50.300:FF:000290">
    <property type="entry name" value="Protein-tyrosine sulfotransferase"/>
    <property type="match status" value="1"/>
</dbReference>
<keyword evidence="4 13" id="KW-0808">Transferase</keyword>
<keyword evidence="6" id="KW-0735">Signal-anchor</keyword>
<evidence type="ECO:0000256" key="12">
    <source>
        <dbReference type="ARBA" id="ARBA00048460"/>
    </source>
</evidence>
<dbReference type="InterPro" id="IPR026634">
    <property type="entry name" value="TPST-like"/>
</dbReference>
<dbReference type="EMBL" id="KQ420760">
    <property type="protein sequence ID" value="KOF79446.1"/>
    <property type="molecule type" value="Genomic_DNA"/>
</dbReference>
<dbReference type="AlphaFoldDB" id="A0A0L8GQV1"/>
<reference evidence="15" key="1">
    <citation type="submission" date="2015-07" db="EMBL/GenBank/DDBJ databases">
        <title>MeaNS - Measles Nucleotide Surveillance Program.</title>
        <authorList>
            <person name="Tran T."/>
            <person name="Druce J."/>
        </authorList>
    </citation>
    <scope>NUCLEOTIDE SEQUENCE</scope>
    <source>
        <strain evidence="15">UCB-OBI-ISO-001</strain>
        <tissue evidence="15">Gonad</tissue>
    </source>
</reference>
<keyword evidence="11" id="KW-0325">Glycoprotein</keyword>
<dbReference type="Pfam" id="PF13469">
    <property type="entry name" value="Sulfotransfer_3"/>
    <property type="match status" value="1"/>
</dbReference>
<accession>A0A0L8GQV1</accession>
<comment type="function">
    <text evidence="13">Catalyzes the O-sulfation of tyrosine residues within acidic motifs of polypeptides, using 3'-phosphoadenylyl sulfate (PAPS) as cosubstrate.</text>
</comment>
<evidence type="ECO:0000256" key="11">
    <source>
        <dbReference type="ARBA" id="ARBA00023180"/>
    </source>
</evidence>
<gene>
    <name evidence="15" type="ORF">OCBIM_22029489mg</name>
</gene>
<evidence type="ECO:0000256" key="4">
    <source>
        <dbReference type="ARBA" id="ARBA00022679"/>
    </source>
</evidence>
<comment type="subcellular location">
    <subcellularLocation>
        <location evidence="1">Golgi apparatus membrane</location>
        <topology evidence="1">Single-pass type II membrane protein</topology>
    </subcellularLocation>
</comment>
<comment type="similarity">
    <text evidence="2 13">Belongs to the protein sulfotransferase family.</text>
</comment>
<dbReference type="SUPFAM" id="SSF52540">
    <property type="entry name" value="P-loop containing nucleoside triphosphate hydrolases"/>
    <property type="match status" value="1"/>
</dbReference>
<keyword evidence="9" id="KW-0472">Membrane</keyword>
<evidence type="ECO:0000256" key="2">
    <source>
        <dbReference type="ARBA" id="ARBA00009988"/>
    </source>
</evidence>
<protein>
    <recommendedName>
        <fullName evidence="3 13">Protein-tyrosine sulfotransferase</fullName>
        <ecNumber evidence="3 13">2.8.2.20</ecNumber>
    </recommendedName>
</protein>
<evidence type="ECO:0000256" key="14">
    <source>
        <dbReference type="SAM" id="MobiDB-lite"/>
    </source>
</evidence>
<dbReference type="EC" id="2.8.2.20" evidence="3 13"/>
<keyword evidence="5" id="KW-0812">Transmembrane</keyword>
<evidence type="ECO:0000256" key="9">
    <source>
        <dbReference type="ARBA" id="ARBA00023136"/>
    </source>
</evidence>
<dbReference type="STRING" id="37653.A0A0L8GQV1"/>
<evidence type="ECO:0000313" key="15">
    <source>
        <dbReference type="EMBL" id="KOF79446.1"/>
    </source>
</evidence>
<dbReference type="KEGG" id="obi:106875251"/>
<proteinExistence type="inferred from homology"/>
<name>A0A0L8GQV1_OCTBM</name>
<evidence type="ECO:0000256" key="3">
    <source>
        <dbReference type="ARBA" id="ARBA00013262"/>
    </source>
</evidence>
<evidence type="ECO:0000256" key="1">
    <source>
        <dbReference type="ARBA" id="ARBA00004323"/>
    </source>
</evidence>
<keyword evidence="10" id="KW-1015">Disulfide bond</keyword>
<sequence length="405" mass="46203">MWSRLYLQTMISMHGRKGSIRKRLFVGATFIVICIYLSYQTFSCVGGPKVYMVPSDPIHYIYDEKNRAIPYNKDMPLIFIGGMPRSGTTLMRAMLDAHPLVRCGEETRVIPRILAMRFQWEKSAVEKKRLMEAGMTSDVVDSAISAFILEVIAKHGEAAPRLCNKDPFTLKSGLYLKQLFPNARFLLLIRDGRAVVHSIITRKVTITGFDLTSYSKCLKKWNQAIEAMYSQCIQAGSSRCMPVYYEKLVLQPEIWMRKILEFLDLEWDSKVLHHEEYIGKPGGISISKTERSTDQVIQPVNLEALSKWVGKMPKDVVEGMSEIAPMLAVLGYDPKANPPNYGKPDAMVAENTQNIQKNREFWKKKVDIIIKDTPAKGSISNRTQSFHKSLSRTDKHWRNTSSHMT</sequence>
<dbReference type="GO" id="GO:0000139">
    <property type="term" value="C:Golgi membrane"/>
    <property type="evidence" value="ECO:0007669"/>
    <property type="project" value="UniProtKB-SubCell"/>
</dbReference>